<evidence type="ECO:0000313" key="1">
    <source>
        <dbReference type="EMBL" id="OJJ55034.1"/>
    </source>
</evidence>
<name>A0A1L9T6G6_9EURO</name>
<organism evidence="1 2">
    <name type="scientific">Aspergillus sydowii CBS 593.65</name>
    <dbReference type="NCBI Taxonomy" id="1036612"/>
    <lineage>
        <taxon>Eukaryota</taxon>
        <taxon>Fungi</taxon>
        <taxon>Dikarya</taxon>
        <taxon>Ascomycota</taxon>
        <taxon>Pezizomycotina</taxon>
        <taxon>Eurotiomycetes</taxon>
        <taxon>Eurotiomycetidae</taxon>
        <taxon>Eurotiales</taxon>
        <taxon>Aspergillaceae</taxon>
        <taxon>Aspergillus</taxon>
        <taxon>Aspergillus subgen. Nidulantes</taxon>
    </lineage>
</organism>
<dbReference type="OrthoDB" id="3029470at2759"/>
<reference evidence="2" key="1">
    <citation type="journal article" date="2017" name="Genome Biol.">
        <title>Comparative genomics reveals high biological diversity and specific adaptations in the industrially and medically important fungal genus Aspergillus.</title>
        <authorList>
            <person name="de Vries R.P."/>
            <person name="Riley R."/>
            <person name="Wiebenga A."/>
            <person name="Aguilar-Osorio G."/>
            <person name="Amillis S."/>
            <person name="Uchima C.A."/>
            <person name="Anderluh G."/>
            <person name="Asadollahi M."/>
            <person name="Askin M."/>
            <person name="Barry K."/>
            <person name="Battaglia E."/>
            <person name="Bayram O."/>
            <person name="Benocci T."/>
            <person name="Braus-Stromeyer S.A."/>
            <person name="Caldana C."/>
            <person name="Canovas D."/>
            <person name="Cerqueira G.C."/>
            <person name="Chen F."/>
            <person name="Chen W."/>
            <person name="Choi C."/>
            <person name="Clum A."/>
            <person name="Dos Santos R.A."/>
            <person name="Damasio A.R."/>
            <person name="Diallinas G."/>
            <person name="Emri T."/>
            <person name="Fekete E."/>
            <person name="Flipphi M."/>
            <person name="Freyberg S."/>
            <person name="Gallo A."/>
            <person name="Gournas C."/>
            <person name="Habgood R."/>
            <person name="Hainaut M."/>
            <person name="Harispe M.L."/>
            <person name="Henrissat B."/>
            <person name="Hilden K.S."/>
            <person name="Hope R."/>
            <person name="Hossain A."/>
            <person name="Karabika E."/>
            <person name="Karaffa L."/>
            <person name="Karanyi Z."/>
            <person name="Krasevec N."/>
            <person name="Kuo A."/>
            <person name="Kusch H."/>
            <person name="LaButti K."/>
            <person name="Lagendijk E.L."/>
            <person name="Lapidus A."/>
            <person name="Levasseur A."/>
            <person name="Lindquist E."/>
            <person name="Lipzen A."/>
            <person name="Logrieco A.F."/>
            <person name="MacCabe A."/>
            <person name="Maekelae M.R."/>
            <person name="Malavazi I."/>
            <person name="Melin P."/>
            <person name="Meyer V."/>
            <person name="Mielnichuk N."/>
            <person name="Miskei M."/>
            <person name="Molnar A.P."/>
            <person name="Mule G."/>
            <person name="Ngan C.Y."/>
            <person name="Orejas M."/>
            <person name="Orosz E."/>
            <person name="Ouedraogo J.P."/>
            <person name="Overkamp K.M."/>
            <person name="Park H.-S."/>
            <person name="Perrone G."/>
            <person name="Piumi F."/>
            <person name="Punt P.J."/>
            <person name="Ram A.F."/>
            <person name="Ramon A."/>
            <person name="Rauscher S."/>
            <person name="Record E."/>
            <person name="Riano-Pachon D.M."/>
            <person name="Robert V."/>
            <person name="Roehrig J."/>
            <person name="Ruller R."/>
            <person name="Salamov A."/>
            <person name="Salih N.S."/>
            <person name="Samson R.A."/>
            <person name="Sandor E."/>
            <person name="Sanguinetti M."/>
            <person name="Schuetze T."/>
            <person name="Sepcic K."/>
            <person name="Shelest E."/>
            <person name="Sherlock G."/>
            <person name="Sophianopoulou V."/>
            <person name="Squina F.M."/>
            <person name="Sun H."/>
            <person name="Susca A."/>
            <person name="Todd R.B."/>
            <person name="Tsang A."/>
            <person name="Unkles S.E."/>
            <person name="van de Wiele N."/>
            <person name="van Rossen-Uffink D."/>
            <person name="Oliveira J.V."/>
            <person name="Vesth T.C."/>
            <person name="Visser J."/>
            <person name="Yu J.-H."/>
            <person name="Zhou M."/>
            <person name="Andersen M.R."/>
            <person name="Archer D.B."/>
            <person name="Baker S.E."/>
            <person name="Benoit I."/>
            <person name="Brakhage A.A."/>
            <person name="Braus G.H."/>
            <person name="Fischer R."/>
            <person name="Frisvad J.C."/>
            <person name="Goldman G.H."/>
            <person name="Houbraken J."/>
            <person name="Oakley B."/>
            <person name="Pocsi I."/>
            <person name="Scazzocchio C."/>
            <person name="Seiboth B."/>
            <person name="vanKuyk P.A."/>
            <person name="Wortman J."/>
            <person name="Dyer P.S."/>
            <person name="Grigoriev I.V."/>
        </authorList>
    </citation>
    <scope>NUCLEOTIDE SEQUENCE [LARGE SCALE GENOMIC DNA]</scope>
    <source>
        <strain evidence="2">CBS 593.65</strain>
    </source>
</reference>
<dbReference type="Proteomes" id="UP000184356">
    <property type="component" value="Unassembled WGS sequence"/>
</dbReference>
<protein>
    <submittedName>
        <fullName evidence="1">Uncharacterized protein</fullName>
    </submittedName>
</protein>
<dbReference type="GeneID" id="63760032"/>
<dbReference type="VEuPathDB" id="FungiDB:ASPSYDRAFT_209230"/>
<dbReference type="AlphaFoldDB" id="A0A1L9T6G6"/>
<sequence>MAFSGHDLLLSINDPSSGLPPGFPRITPSSPLRDFGPGSMDYERCAALHNELLIKVVRALGGEMPSAPLSWWEARAPPDEVANALHPSLVEFLKRALDEDVMPTMGFLFVFLGALKFPEGFFRDEESYSIYDEAGRFLKLYESSHFRLGDDEGLLFDQETMKASFIEDWNDTRMVTRHEWSWMPLEVILDSYLQMVDEGKVELVSKEQAALLDRDPKIGVVEPWLIHQYTKIDVERAATAFKRLTDAIESRIAMQTGDRDKTQPQPQPALTALPWHDPATYNADILPPSSFAHKFLRAISGTKVSFRYIAPGIRFPTIPEFADQPITDFVTSPRRNLGQFPGNCPLRLFQADTTEADAARNGDEKHPMPRDRHLGLDNVAPGFYIDRVVQRRPQFWSNGCHLILPFTIGRHGYARKSNGEPFGLTDCDHLDENPKPRDARGDLYQAGMTNGITNSHSVTIDKVLDNWAERVEKGDWEVDEHGVKGGIEKFREADTEEHWREYWIPPSW</sequence>
<dbReference type="RefSeq" id="XP_040698840.1">
    <property type="nucleotide sequence ID" value="XM_040843959.1"/>
</dbReference>
<accession>A0A1L9T6G6</accession>
<proteinExistence type="predicted"/>
<dbReference type="STRING" id="1036612.A0A1L9T6G6"/>
<evidence type="ECO:0000313" key="2">
    <source>
        <dbReference type="Proteomes" id="UP000184356"/>
    </source>
</evidence>
<dbReference type="EMBL" id="KV878593">
    <property type="protein sequence ID" value="OJJ55034.1"/>
    <property type="molecule type" value="Genomic_DNA"/>
</dbReference>
<gene>
    <name evidence="1" type="ORF">ASPSYDRAFT_209230</name>
</gene>
<keyword evidence="2" id="KW-1185">Reference proteome</keyword>